<protein>
    <submittedName>
        <fullName evidence="1">Uncharacterized protein</fullName>
    </submittedName>
</protein>
<dbReference type="SUPFAM" id="SSF51695">
    <property type="entry name" value="PLC-like phosphodiesterases"/>
    <property type="match status" value="1"/>
</dbReference>
<sequence>MPGSARRQWRGEEYDAMRIIASGGNRLHAPANSLAALISGYTGGADALLIGVRQTADGVLVPAGDDRVPGSEVLISASSFAALQAYDFSAGWLPRRTEASFHYCDPAVSGRRLKLPRLDDVIDALPRDVTLLIDAGAFAEAAVALLESRGRIETAMLVSDSPAALAAARPGLRTALWATDGMVAASDVDLLIVPVGALRDGGGWSQAGIALRERKLAGEWPMGLCAVLDDAGTDPATLDALAQTAWLWGVCTGSTFDMERLRPGYVHSQSDFAGTEIDRRQFALGYAKANRFANVHCDDGVHLEIADYAGPMPGGGGSPTERRITRLEWDLINVAKEWPFYSGGGLGTVRGIGDDFAAEVAYRVARVGQATTLEMAVTNVDPGAHRAAPPQSFRDKDSFYDPHGAPPYVGVEHDEDDGFRINWNLGCEYDNNQYGRPVSEGRTPHGGRLRLERRGAFHAAYFRDPVDADDNPLAPRDWVCVGVVANESLNRTVYLRCVGKRWRQEKESDPSQHEPILPNHFVFRDLRITCFPPASRG</sequence>
<proteinExistence type="predicted"/>
<evidence type="ECO:0000313" key="1">
    <source>
        <dbReference type="EMBL" id="ATY32950.1"/>
    </source>
</evidence>
<dbReference type="AlphaFoldDB" id="A0A2K8MGE4"/>
<evidence type="ECO:0000313" key="2">
    <source>
        <dbReference type="Proteomes" id="UP000229081"/>
    </source>
</evidence>
<dbReference type="GO" id="GO:0008081">
    <property type="term" value="F:phosphoric diester hydrolase activity"/>
    <property type="evidence" value="ECO:0007669"/>
    <property type="project" value="InterPro"/>
</dbReference>
<dbReference type="InterPro" id="IPR017946">
    <property type="entry name" value="PLC-like_Pdiesterase_TIM-brl"/>
</dbReference>
<dbReference type="Proteomes" id="UP000229081">
    <property type="component" value="Chromosome"/>
</dbReference>
<gene>
    <name evidence="1" type="ORF">CVN68_14080</name>
</gene>
<dbReference type="EMBL" id="CP024923">
    <property type="protein sequence ID" value="ATY32950.1"/>
    <property type="molecule type" value="Genomic_DNA"/>
</dbReference>
<organism evidence="1 2">
    <name type="scientific">Sphingomonas psychrotolerans</name>
    <dbReference type="NCBI Taxonomy" id="1327635"/>
    <lineage>
        <taxon>Bacteria</taxon>
        <taxon>Pseudomonadati</taxon>
        <taxon>Pseudomonadota</taxon>
        <taxon>Alphaproteobacteria</taxon>
        <taxon>Sphingomonadales</taxon>
        <taxon>Sphingomonadaceae</taxon>
        <taxon>Sphingomonas</taxon>
    </lineage>
</organism>
<name>A0A2K8MGE4_9SPHN</name>
<accession>A0A2K8MGE4</accession>
<keyword evidence="2" id="KW-1185">Reference proteome</keyword>
<reference evidence="1 2" key="1">
    <citation type="submission" date="2017-11" db="EMBL/GenBank/DDBJ databases">
        <title>Complete genome sequence of Sphingomonas sp. Strain Cra20, a psychrotolerant potential plant growth promoting rhizobacteria.</title>
        <authorList>
            <person name="Luo Y."/>
        </authorList>
    </citation>
    <scope>NUCLEOTIDE SEQUENCE [LARGE SCALE GENOMIC DNA]</scope>
    <source>
        <strain evidence="1 2">Cra20</strain>
    </source>
</reference>
<dbReference type="Gene3D" id="3.20.20.190">
    <property type="entry name" value="Phosphatidylinositol (PI) phosphodiesterase"/>
    <property type="match status" value="1"/>
</dbReference>
<dbReference type="GO" id="GO:0006629">
    <property type="term" value="P:lipid metabolic process"/>
    <property type="evidence" value="ECO:0007669"/>
    <property type="project" value="InterPro"/>
</dbReference>
<dbReference type="KEGG" id="sphc:CVN68_14080"/>